<dbReference type="RefSeq" id="WP_274492941.1">
    <property type="nucleotide sequence ID" value="NZ_CP118166.1"/>
</dbReference>
<proteinExistence type="predicted"/>
<reference evidence="1" key="1">
    <citation type="submission" date="2023-02" db="EMBL/GenBank/DDBJ databases">
        <title>Genome sequence of Hyphococcus flavus.</title>
        <authorList>
            <person name="Rong J.-C."/>
            <person name="Zhao Q."/>
            <person name="Yi M."/>
            <person name="Wu J.-Y."/>
        </authorList>
    </citation>
    <scope>NUCLEOTIDE SEQUENCE</scope>
    <source>
        <strain evidence="1">MCCC 1K03223</strain>
    </source>
</reference>
<name>A0AAE9ZAY6_9PROT</name>
<keyword evidence="2" id="KW-1185">Reference proteome</keyword>
<protein>
    <submittedName>
        <fullName evidence="1">Uncharacterized protein</fullName>
    </submittedName>
</protein>
<evidence type="ECO:0000313" key="2">
    <source>
        <dbReference type="Proteomes" id="UP001214043"/>
    </source>
</evidence>
<dbReference type="Proteomes" id="UP001214043">
    <property type="component" value="Chromosome"/>
</dbReference>
<accession>A0AAE9ZAY6</accession>
<dbReference type="EMBL" id="CP118166">
    <property type="protein sequence ID" value="WDI31119.1"/>
    <property type="molecule type" value="Genomic_DNA"/>
</dbReference>
<dbReference type="AlphaFoldDB" id="A0AAE9ZAY6"/>
<sequence>MTPAGYMLKTVLFRPSWIKNHGVNDIFAVSSCFSKDFVDYINYWRHNGYWLFNAPADMDEIIAREGADRSKLTLFYYEVYEYQFDNDEKTWSKFDVEQSFETNVVKSDAATLQGFDVVSFSVGTNPECSPLSCNSLADELPVNRHCLFRTFYEAKEALISGKFDDAEPGPFRIFAIYSVET</sequence>
<evidence type="ECO:0000313" key="1">
    <source>
        <dbReference type="EMBL" id="WDI31119.1"/>
    </source>
</evidence>
<organism evidence="1 2">
    <name type="scientific">Hyphococcus flavus</name>
    <dbReference type="NCBI Taxonomy" id="1866326"/>
    <lineage>
        <taxon>Bacteria</taxon>
        <taxon>Pseudomonadati</taxon>
        <taxon>Pseudomonadota</taxon>
        <taxon>Alphaproteobacteria</taxon>
        <taxon>Parvularculales</taxon>
        <taxon>Parvularculaceae</taxon>
        <taxon>Hyphococcus</taxon>
    </lineage>
</organism>
<dbReference type="KEGG" id="hfl:PUV54_14280"/>
<gene>
    <name evidence="1" type="ORF">PUV54_14280</name>
</gene>